<name>A0AAV9IEB6_9RHOD</name>
<gene>
    <name evidence="3" type="ORF">GAYE_SCF15G3573</name>
</gene>
<feature type="region of interest" description="Disordered" evidence="1">
    <location>
        <begin position="272"/>
        <end position="314"/>
    </location>
</feature>
<proteinExistence type="predicted"/>
<protein>
    <submittedName>
        <fullName evidence="3">Uncharacterized protein</fullName>
    </submittedName>
</protein>
<dbReference type="AlphaFoldDB" id="A0AAV9IEB6"/>
<evidence type="ECO:0000313" key="3">
    <source>
        <dbReference type="EMBL" id="KAK4525664.1"/>
    </source>
</evidence>
<keyword evidence="2" id="KW-1133">Transmembrane helix</keyword>
<dbReference type="EMBL" id="JANCYU010000032">
    <property type="protein sequence ID" value="KAK4525664.1"/>
    <property type="molecule type" value="Genomic_DNA"/>
</dbReference>
<feature type="region of interest" description="Disordered" evidence="1">
    <location>
        <begin position="57"/>
        <end position="78"/>
    </location>
</feature>
<feature type="region of interest" description="Disordered" evidence="1">
    <location>
        <begin position="362"/>
        <end position="387"/>
    </location>
</feature>
<dbReference type="CDD" id="cd14279">
    <property type="entry name" value="CUE"/>
    <property type="match status" value="1"/>
</dbReference>
<keyword evidence="2" id="KW-0472">Membrane</keyword>
<keyword evidence="4" id="KW-1185">Reference proteome</keyword>
<accession>A0AAV9IEB6</accession>
<feature type="compositionally biased region" description="Basic and acidic residues" evidence="1">
    <location>
        <begin position="286"/>
        <end position="300"/>
    </location>
</feature>
<evidence type="ECO:0000256" key="2">
    <source>
        <dbReference type="SAM" id="Phobius"/>
    </source>
</evidence>
<reference evidence="3 4" key="1">
    <citation type="submission" date="2022-07" db="EMBL/GenBank/DDBJ databases">
        <title>Genome-wide signatures of adaptation to extreme environments.</title>
        <authorList>
            <person name="Cho C.H."/>
            <person name="Yoon H.S."/>
        </authorList>
    </citation>
    <scope>NUCLEOTIDE SEQUENCE [LARGE SCALE GENOMIC DNA]</scope>
    <source>
        <strain evidence="3 4">108.79 E11</strain>
    </source>
</reference>
<evidence type="ECO:0000313" key="4">
    <source>
        <dbReference type="Proteomes" id="UP001300502"/>
    </source>
</evidence>
<keyword evidence="2" id="KW-0812">Transmembrane</keyword>
<comment type="caution">
    <text evidence="3">The sequence shown here is derived from an EMBL/GenBank/DDBJ whole genome shotgun (WGS) entry which is preliminary data.</text>
</comment>
<organism evidence="3 4">
    <name type="scientific">Galdieria yellowstonensis</name>
    <dbReference type="NCBI Taxonomy" id="3028027"/>
    <lineage>
        <taxon>Eukaryota</taxon>
        <taxon>Rhodophyta</taxon>
        <taxon>Bangiophyceae</taxon>
        <taxon>Galdieriales</taxon>
        <taxon>Galdieriaceae</taxon>
        <taxon>Galdieria</taxon>
    </lineage>
</organism>
<dbReference type="Proteomes" id="UP001300502">
    <property type="component" value="Unassembled WGS sequence"/>
</dbReference>
<sequence>MDEQQQLFTKPNTKLEKKLLDQLVQGGVRESTALHPSHWSAPDLPNQERATTVVAPRNNWKGQPPQPSLVANGQDQKRKGRSLLHLHKIGEKILEKRSWRKKVKESVAVRQLCAKFPELEEDTICSAYAAHGGNKNLTINYLWRALESCEAKSTRHAEDTDARKEEELYSETLQDSQVATDVRAFWKNQVDTMPTTEKPVFVHRPVEKKSSVLVESTQDDTAINQTNKWIVESSAPAVATFANNMGLSRRRSSAKSKKYSDDQSKVESYSWKQGYSVDAKNSNRNNDNRDVNSKKQRQDSKSTNVSSRLAPEDWELLNRMPKNAKEAFHERMKKFHEEDMFFKEECGTSDNRFDDISVSQAQIRLEDNRRGEEQHSTESSRRQDNSEHISRFMSTLGVFTKEDYSETKQDDLEQSSSSSFRALERRLVEWNDKLQSDMNNYMIRLDQRYDNIHQLVDDLYTRVHQVECKLDEWKQTKTVSTGRPLDSYWSSSLWLLLDGIGFLLWYCLLKPIVLLYCLFYGKKQQHHRRHGSRDSNQFASGDLSKTLAFLINPSDDYSEEKP</sequence>
<feature type="compositionally biased region" description="Basic and acidic residues" evidence="1">
    <location>
        <begin position="364"/>
        <end position="387"/>
    </location>
</feature>
<feature type="transmembrane region" description="Helical" evidence="2">
    <location>
        <begin position="493"/>
        <end position="519"/>
    </location>
</feature>
<evidence type="ECO:0000256" key="1">
    <source>
        <dbReference type="SAM" id="MobiDB-lite"/>
    </source>
</evidence>